<dbReference type="AlphaFoldDB" id="A0A1C6I5D9"/>
<evidence type="ECO:0000256" key="1">
    <source>
        <dbReference type="SAM" id="MobiDB-lite"/>
    </source>
</evidence>
<proteinExistence type="predicted"/>
<organism evidence="2">
    <name type="scientific">uncultured Anaerotruncus sp</name>
    <dbReference type="NCBI Taxonomy" id="905011"/>
    <lineage>
        <taxon>Bacteria</taxon>
        <taxon>Bacillati</taxon>
        <taxon>Bacillota</taxon>
        <taxon>Clostridia</taxon>
        <taxon>Eubacteriales</taxon>
        <taxon>Oscillospiraceae</taxon>
        <taxon>Anaerotruncus</taxon>
        <taxon>environmental samples</taxon>
    </lineage>
</organism>
<gene>
    <name evidence="2" type="ORF">SAMEA3545359_01212</name>
</gene>
<reference evidence="2" key="1">
    <citation type="submission" date="2015-09" db="EMBL/GenBank/DDBJ databases">
        <authorList>
            <consortium name="Pathogen Informatics"/>
        </authorList>
    </citation>
    <scope>NUCLEOTIDE SEQUENCE</scope>
    <source>
        <strain evidence="2">2789STDY5834896</strain>
    </source>
</reference>
<feature type="compositionally biased region" description="Polar residues" evidence="1">
    <location>
        <begin position="22"/>
        <end position="39"/>
    </location>
</feature>
<protein>
    <submittedName>
        <fullName evidence="2">Uncharacterized protein</fullName>
    </submittedName>
</protein>
<feature type="region of interest" description="Disordered" evidence="1">
    <location>
        <begin position="1"/>
        <end position="39"/>
    </location>
</feature>
<sequence>MTVEEKGVGSAGFDTTVPGSDVISQTVTDSQGNTILSVT</sequence>
<evidence type="ECO:0000313" key="2">
    <source>
        <dbReference type="EMBL" id="SCJ64305.1"/>
    </source>
</evidence>
<dbReference type="EMBL" id="FMHG01000001">
    <property type="protein sequence ID" value="SCJ64305.1"/>
    <property type="molecule type" value="Genomic_DNA"/>
</dbReference>
<name>A0A1C6I5D9_9FIRM</name>
<accession>A0A1C6I5D9</accession>